<dbReference type="GO" id="GO:0005886">
    <property type="term" value="C:plasma membrane"/>
    <property type="evidence" value="ECO:0007669"/>
    <property type="project" value="UniProtKB-SubCell"/>
</dbReference>
<feature type="domain" description="Lysosome-associated membrane glycoprotein 2-like luminal" evidence="12">
    <location>
        <begin position="23"/>
        <end position="166"/>
    </location>
</feature>
<dbReference type="Pfam" id="PF21222">
    <property type="entry name" value="Lamp2_2nd"/>
    <property type="match status" value="1"/>
</dbReference>
<evidence type="ECO:0000256" key="10">
    <source>
        <dbReference type="SAM" id="Phobius"/>
    </source>
</evidence>
<dbReference type="RefSeq" id="XP_028315469.1">
    <property type="nucleotide sequence ID" value="XM_028459668.1"/>
</dbReference>
<feature type="region of interest" description="Disordered" evidence="9">
    <location>
        <begin position="173"/>
        <end position="310"/>
    </location>
</feature>
<evidence type="ECO:0000256" key="1">
    <source>
        <dbReference type="ARBA" id="ARBA00004530"/>
    </source>
</evidence>
<keyword evidence="7" id="KW-0325">Glycoprotein</keyword>
<dbReference type="CTD" id="3920"/>
<accession>A0A8C5HAY9</accession>
<name>A0A8C5HAY9_GOUWI</name>
<evidence type="ECO:0000256" key="9">
    <source>
        <dbReference type="SAM" id="MobiDB-lite"/>
    </source>
</evidence>
<reference evidence="14" key="1">
    <citation type="submission" date="2020-06" db="EMBL/GenBank/DDBJ databases">
        <authorList>
            <consortium name="Wellcome Sanger Institute Data Sharing"/>
        </authorList>
    </citation>
    <scope>NUCLEOTIDE SEQUENCE [LARGE SCALE GENOMIC DNA]</scope>
</reference>
<evidence type="ECO:0000256" key="5">
    <source>
        <dbReference type="ARBA" id="ARBA00022989"/>
    </source>
</evidence>
<evidence type="ECO:0000256" key="6">
    <source>
        <dbReference type="ARBA" id="ARBA00023136"/>
    </source>
</evidence>
<keyword evidence="4" id="KW-0967">Endosome</keyword>
<evidence type="ECO:0008006" key="16">
    <source>
        <dbReference type="Google" id="ProtNLM"/>
    </source>
</evidence>
<evidence type="ECO:0000313" key="15">
    <source>
        <dbReference type="Proteomes" id="UP000694680"/>
    </source>
</evidence>
<proteinExistence type="inferred from homology"/>
<dbReference type="GO" id="GO:0072594">
    <property type="term" value="P:establishment of protein localization to organelle"/>
    <property type="evidence" value="ECO:0007669"/>
    <property type="project" value="TreeGrafter"/>
</dbReference>
<dbReference type="GeneID" id="114471090"/>
<dbReference type="Gene3D" id="2.40.160.110">
    <property type="match status" value="2"/>
</dbReference>
<keyword evidence="8" id="KW-0458">Lysosome</keyword>
<evidence type="ECO:0000313" key="14">
    <source>
        <dbReference type="Ensembl" id="ENSGWIP00000042758.1"/>
    </source>
</evidence>
<dbReference type="Proteomes" id="UP000694680">
    <property type="component" value="Chromosome 10"/>
</dbReference>
<feature type="compositionally biased region" description="Low complexity" evidence="9">
    <location>
        <begin position="189"/>
        <end position="294"/>
    </location>
</feature>
<feature type="transmembrane region" description="Helical" evidence="10">
    <location>
        <begin position="461"/>
        <end position="484"/>
    </location>
</feature>
<reference evidence="14" key="3">
    <citation type="submission" date="2025-09" db="UniProtKB">
        <authorList>
            <consortium name="Ensembl"/>
        </authorList>
    </citation>
    <scope>IDENTIFICATION</scope>
</reference>
<reference evidence="14" key="2">
    <citation type="submission" date="2025-08" db="UniProtKB">
        <authorList>
            <consortium name="Ensembl"/>
        </authorList>
    </citation>
    <scope>IDENTIFICATION</scope>
</reference>
<keyword evidence="2 8" id="KW-0812">Transmembrane</keyword>
<evidence type="ECO:0000256" key="7">
    <source>
        <dbReference type="ARBA" id="ARBA00023180"/>
    </source>
</evidence>
<evidence type="ECO:0000259" key="13">
    <source>
        <dbReference type="Pfam" id="PF21222"/>
    </source>
</evidence>
<organism evidence="14 15">
    <name type="scientific">Gouania willdenowi</name>
    <name type="common">Blunt-snouted clingfish</name>
    <name type="synonym">Lepadogaster willdenowi</name>
    <dbReference type="NCBI Taxonomy" id="441366"/>
    <lineage>
        <taxon>Eukaryota</taxon>
        <taxon>Metazoa</taxon>
        <taxon>Chordata</taxon>
        <taxon>Craniata</taxon>
        <taxon>Vertebrata</taxon>
        <taxon>Euteleostomi</taxon>
        <taxon>Actinopterygii</taxon>
        <taxon>Neopterygii</taxon>
        <taxon>Teleostei</taxon>
        <taxon>Neoteleostei</taxon>
        <taxon>Acanthomorphata</taxon>
        <taxon>Ovalentaria</taxon>
        <taxon>Blenniimorphae</taxon>
        <taxon>Blenniiformes</taxon>
        <taxon>Gobiesocoidei</taxon>
        <taxon>Gobiesocidae</taxon>
        <taxon>Gobiesocinae</taxon>
        <taxon>Gouania</taxon>
    </lineage>
</organism>
<evidence type="ECO:0000256" key="4">
    <source>
        <dbReference type="ARBA" id="ARBA00022753"/>
    </source>
</evidence>
<dbReference type="InterPro" id="IPR002000">
    <property type="entry name" value="Lysosome-assoc_membr_glycop"/>
</dbReference>
<evidence type="ECO:0000256" key="2">
    <source>
        <dbReference type="ARBA" id="ARBA00022692"/>
    </source>
</evidence>
<sequence length="498" mass="52979">MSPYTALLLFAFMIQMSCGTEVTITTGDQLCLYANLRVNFSVLYEVADQKTQVAVFELPEKVTSDESMCAKVVSVLKLNFGDGHSLSIIFSVKDNHYEANLIKFTYNLRDKTVFKDSVSDELQKVKVRPHIPDVELGTCYTCKSKDTIHISPTVNMTLWNVVIQAFISDGAKSQKTTPCPADGPPYPSPTSITTTASTTTTTAASTTTTTAASTTTASTTTASTTAASTTTASTTAASTTTASTTAASTTTASTTAASTTTASTTAASTTTASTTATSNTTTPNATTPTTTPTTPSTPTPTLPTPTTGNFSVTPVNSTDACLLFNVGLRIGYKQENKYVEKNFDSNKAEFSGSCGVNSSDIVLVSDPITFRFTFTNDTKKFRLHALNVTVTTSSGVSFSVANSSLSLWEASLGSSYMCNKEQNFTIDTLSLFTYNLRVQPFGVKKGTFSMAENCKADPESFLVPIVVGVCLLVLIVIVVVAFFIGRKRNMASNYETLN</sequence>
<feature type="signal peptide" evidence="11">
    <location>
        <begin position="1"/>
        <end position="19"/>
    </location>
</feature>
<dbReference type="Pfam" id="PF01299">
    <property type="entry name" value="Lamp2-like_luminal"/>
    <property type="match status" value="2"/>
</dbReference>
<evidence type="ECO:0000259" key="12">
    <source>
        <dbReference type="Pfam" id="PF01299"/>
    </source>
</evidence>
<comment type="subcellular location">
    <subcellularLocation>
        <location evidence="1">Endosome membrane</location>
        <topology evidence="1">Single-pass type I membrane protein</topology>
    </subcellularLocation>
    <subcellularLocation>
        <location evidence="8">Lysosome membrane</location>
        <topology evidence="8">Single-pass type I membrane protein</topology>
    </subcellularLocation>
</comment>
<dbReference type="PANTHER" id="PTHR11506">
    <property type="entry name" value="LYSOSOME-ASSOCIATED MEMBRANE GLYCOPROTEIN"/>
    <property type="match status" value="1"/>
</dbReference>
<dbReference type="InterPro" id="IPR048528">
    <property type="entry name" value="Lamp2-like_luminal"/>
</dbReference>
<evidence type="ECO:0000256" key="11">
    <source>
        <dbReference type="SAM" id="SignalP"/>
    </source>
</evidence>
<keyword evidence="6 8" id="KW-0472">Membrane</keyword>
<dbReference type="AlphaFoldDB" id="A0A8C5HAY9"/>
<keyword evidence="5 10" id="KW-1133">Transmembrane helix</keyword>
<evidence type="ECO:0000256" key="8">
    <source>
        <dbReference type="PROSITE-ProRule" id="PRU00740"/>
    </source>
</evidence>
<comment type="caution">
    <text evidence="8">Lacks conserved residue(s) required for the propagation of feature annotation.</text>
</comment>
<dbReference type="PRINTS" id="PR00336">
    <property type="entry name" value="LYSASSOCTDMP"/>
</dbReference>
<dbReference type="Ensembl" id="ENSGWIT00000046389.1">
    <property type="protein sequence ID" value="ENSGWIP00000042758.1"/>
    <property type="gene ID" value="ENSGWIG00000021423.1"/>
</dbReference>
<feature type="domain" description="Lysosome-associated membrane glycoprotein 2-like transmembrane" evidence="13">
    <location>
        <begin position="463"/>
        <end position="489"/>
    </location>
</feature>
<dbReference type="PROSITE" id="PS51407">
    <property type="entry name" value="LAMP_3"/>
    <property type="match status" value="1"/>
</dbReference>
<comment type="similarity">
    <text evidence="8">Belongs to the LAMP family.</text>
</comment>
<dbReference type="PANTHER" id="PTHR11506:SF6">
    <property type="entry name" value="LYSOSOME-ASSOCIATED MEMBRANE GLYCOPROTEIN 2"/>
    <property type="match status" value="1"/>
</dbReference>
<protein>
    <recommendedName>
        <fullName evidence="16">Lysosome-associated membrane glycoprotein 2</fullName>
    </recommendedName>
</protein>
<dbReference type="GO" id="GO:0005765">
    <property type="term" value="C:lysosomal membrane"/>
    <property type="evidence" value="ECO:0007669"/>
    <property type="project" value="UniProtKB-SubCell"/>
</dbReference>
<keyword evidence="3 11" id="KW-0732">Signal</keyword>
<feature type="chain" id="PRO_5034041635" description="Lysosome-associated membrane glycoprotein 2" evidence="11">
    <location>
        <begin position="20"/>
        <end position="498"/>
    </location>
</feature>
<evidence type="ECO:0000256" key="3">
    <source>
        <dbReference type="ARBA" id="ARBA00022729"/>
    </source>
</evidence>
<dbReference type="OrthoDB" id="6232933at2759"/>
<keyword evidence="15" id="KW-1185">Reference proteome</keyword>
<dbReference type="InterPro" id="IPR048524">
    <property type="entry name" value="Lamp2-like_TM"/>
</dbReference>
<dbReference type="GO" id="GO:0031902">
    <property type="term" value="C:late endosome membrane"/>
    <property type="evidence" value="ECO:0007669"/>
    <property type="project" value="TreeGrafter"/>
</dbReference>
<gene>
    <name evidence="14" type="primary">lamp2</name>
</gene>
<feature type="domain" description="Lysosome-associated membrane glycoprotein 2-like luminal" evidence="12">
    <location>
        <begin position="305"/>
        <end position="444"/>
    </location>
</feature>